<name>A0A1S1V666_9FIRM</name>
<dbReference type="EMBL" id="MKIE01000005">
    <property type="protein sequence ID" value="OHW62136.1"/>
    <property type="molecule type" value="Genomic_DNA"/>
</dbReference>
<reference evidence="9 10" key="1">
    <citation type="submission" date="2016-09" db="EMBL/GenBank/DDBJ databases">
        <title>Genome sequence of Eubacterium angustum.</title>
        <authorList>
            <person name="Poehlein A."/>
            <person name="Daniel R."/>
        </authorList>
    </citation>
    <scope>NUCLEOTIDE SEQUENCE [LARGE SCALE GENOMIC DNA]</scope>
    <source>
        <strain evidence="9 10">DSM 1989</strain>
    </source>
</reference>
<keyword evidence="5 6" id="KW-0472">Membrane</keyword>
<dbReference type="RefSeq" id="WP_071063393.1">
    <property type="nucleotide sequence ID" value="NZ_MKIE01000005.1"/>
</dbReference>
<keyword evidence="3 6" id="KW-0812">Transmembrane</keyword>
<evidence type="ECO:0000313" key="9">
    <source>
        <dbReference type="EMBL" id="OHW62136.1"/>
    </source>
</evidence>
<dbReference type="GO" id="GO:0003677">
    <property type="term" value="F:DNA binding"/>
    <property type="evidence" value="ECO:0007669"/>
    <property type="project" value="UniProtKB-KW"/>
</dbReference>
<evidence type="ECO:0000259" key="8">
    <source>
        <dbReference type="Pfam" id="PF22570"/>
    </source>
</evidence>
<proteinExistence type="predicted"/>
<dbReference type="Pfam" id="PF22570">
    <property type="entry name" value="LiaF-TM"/>
    <property type="match status" value="1"/>
</dbReference>
<accession>A0A1S1V666</accession>
<evidence type="ECO:0000256" key="6">
    <source>
        <dbReference type="SAM" id="Phobius"/>
    </source>
</evidence>
<evidence type="ECO:0000313" key="10">
    <source>
        <dbReference type="Proteomes" id="UP000180254"/>
    </source>
</evidence>
<comment type="caution">
    <text evidence="9">The sequence shown here is derived from an EMBL/GenBank/DDBJ whole genome shotgun (WGS) entry which is preliminary data.</text>
</comment>
<dbReference type="PANTHER" id="PTHR33885">
    <property type="entry name" value="PHAGE SHOCK PROTEIN C"/>
    <property type="match status" value="1"/>
</dbReference>
<feature type="domain" description="Phage shock protein PspC N-terminal" evidence="7">
    <location>
        <begin position="3"/>
        <end position="62"/>
    </location>
</feature>
<keyword evidence="9" id="KW-0238">DNA-binding</keyword>
<evidence type="ECO:0000256" key="3">
    <source>
        <dbReference type="ARBA" id="ARBA00022692"/>
    </source>
</evidence>
<dbReference type="Proteomes" id="UP000180254">
    <property type="component" value="Unassembled WGS sequence"/>
</dbReference>
<evidence type="ECO:0000256" key="5">
    <source>
        <dbReference type="ARBA" id="ARBA00023136"/>
    </source>
</evidence>
<dbReference type="PANTHER" id="PTHR33885:SF3">
    <property type="entry name" value="PHAGE SHOCK PROTEIN C"/>
    <property type="match status" value="1"/>
</dbReference>
<feature type="transmembrane region" description="Helical" evidence="6">
    <location>
        <begin position="34"/>
        <end position="60"/>
    </location>
</feature>
<comment type="subcellular location">
    <subcellularLocation>
        <location evidence="1">Cell membrane</location>
        <topology evidence="1">Single-pass membrane protein</topology>
    </subcellularLocation>
</comment>
<evidence type="ECO:0000256" key="1">
    <source>
        <dbReference type="ARBA" id="ARBA00004162"/>
    </source>
</evidence>
<dbReference type="InterPro" id="IPR054331">
    <property type="entry name" value="LiaF_TM"/>
</dbReference>
<keyword evidence="4 6" id="KW-1133">Transmembrane helix</keyword>
<feature type="domain" description="LiaF transmembrane" evidence="8">
    <location>
        <begin position="89"/>
        <end position="137"/>
    </location>
</feature>
<feature type="transmembrane region" description="Helical" evidence="6">
    <location>
        <begin position="119"/>
        <end position="136"/>
    </location>
</feature>
<dbReference type="InterPro" id="IPR007168">
    <property type="entry name" value="Phageshock_PspC_N"/>
</dbReference>
<evidence type="ECO:0000256" key="4">
    <source>
        <dbReference type="ARBA" id="ARBA00022989"/>
    </source>
</evidence>
<evidence type="ECO:0000256" key="2">
    <source>
        <dbReference type="ARBA" id="ARBA00022475"/>
    </source>
</evidence>
<sequence length="142" mass="15408">MDKKLYRSNNDRVASGVLGGIAEYLDLNSSLLRILFVVLAIFGNAIFPLAVLYVLGAVFIPLDPSAFNRNGYSGPFSGSNPSGPDVLKNKSNKQTIGVSLIILGVFFLANTVFSIDKEYIVAVVLILLGIYIVFKYDKGGER</sequence>
<dbReference type="Pfam" id="PF04024">
    <property type="entry name" value="PspC"/>
    <property type="match status" value="1"/>
</dbReference>
<feature type="transmembrane region" description="Helical" evidence="6">
    <location>
        <begin position="96"/>
        <end position="113"/>
    </location>
</feature>
<dbReference type="GO" id="GO:0005886">
    <property type="term" value="C:plasma membrane"/>
    <property type="evidence" value="ECO:0007669"/>
    <property type="project" value="UniProtKB-SubCell"/>
</dbReference>
<dbReference type="InterPro" id="IPR052027">
    <property type="entry name" value="PspC"/>
</dbReference>
<keyword evidence="2" id="KW-1003">Cell membrane</keyword>
<organism evidence="9 10">
    <name type="scientific">Andreesenia angusta</name>
    <dbReference type="NCBI Taxonomy" id="39480"/>
    <lineage>
        <taxon>Bacteria</taxon>
        <taxon>Bacillati</taxon>
        <taxon>Bacillota</taxon>
        <taxon>Tissierellia</taxon>
        <taxon>Tissierellales</taxon>
        <taxon>Gottschalkiaceae</taxon>
        <taxon>Andreesenia</taxon>
    </lineage>
</organism>
<evidence type="ECO:0000259" key="7">
    <source>
        <dbReference type="Pfam" id="PF04024"/>
    </source>
</evidence>
<dbReference type="STRING" id="39480.EUAN_15840"/>
<gene>
    <name evidence="9" type="ORF">EUAN_15840</name>
</gene>
<keyword evidence="10" id="KW-1185">Reference proteome</keyword>
<dbReference type="AlphaFoldDB" id="A0A1S1V666"/>
<protein>
    <submittedName>
        <fullName evidence="9">DNA-binding transcriptional activator PspC</fullName>
    </submittedName>
</protein>